<accession>A0ABW5HFL8</accession>
<evidence type="ECO:0000313" key="2">
    <source>
        <dbReference type="EMBL" id="MFD2472108.1"/>
    </source>
</evidence>
<name>A0ABW5HFL8_9PSEU</name>
<feature type="compositionally biased region" description="Basic and acidic residues" evidence="1">
    <location>
        <begin position="137"/>
        <end position="152"/>
    </location>
</feature>
<dbReference type="EMBL" id="JBHUKS010000026">
    <property type="protein sequence ID" value="MFD2472108.1"/>
    <property type="molecule type" value="Genomic_DNA"/>
</dbReference>
<sequence>MLKPGMLALARDRLRARQCELPAAGHDPGGERGADRSAGRYRAGATVGRPHAPQLADLPGQKLWRVKAKAGYGPSTRPRAGKSTWSGSPGAVLEQPEPVVLVGVDRDRAASPARHQGPERLGDRDPEAGLPPSEADMPMRVDWRHTGADETRFLASGR</sequence>
<proteinExistence type="predicted"/>
<feature type="region of interest" description="Disordered" evidence="1">
    <location>
        <begin position="20"/>
        <end position="158"/>
    </location>
</feature>
<evidence type="ECO:0000313" key="3">
    <source>
        <dbReference type="Proteomes" id="UP001597483"/>
    </source>
</evidence>
<dbReference type="Proteomes" id="UP001597483">
    <property type="component" value="Unassembled WGS sequence"/>
</dbReference>
<feature type="compositionally biased region" description="Basic and acidic residues" evidence="1">
    <location>
        <begin position="28"/>
        <end position="38"/>
    </location>
</feature>
<protein>
    <submittedName>
        <fullName evidence="2">Uncharacterized protein</fullName>
    </submittedName>
</protein>
<reference evidence="3" key="1">
    <citation type="journal article" date="2019" name="Int. J. Syst. Evol. Microbiol.">
        <title>The Global Catalogue of Microorganisms (GCM) 10K type strain sequencing project: providing services to taxonomists for standard genome sequencing and annotation.</title>
        <authorList>
            <consortium name="The Broad Institute Genomics Platform"/>
            <consortium name="The Broad Institute Genome Sequencing Center for Infectious Disease"/>
            <person name="Wu L."/>
            <person name="Ma J."/>
        </authorList>
    </citation>
    <scope>NUCLEOTIDE SEQUENCE [LARGE SCALE GENOMIC DNA]</scope>
    <source>
        <strain evidence="3">CGMCC 4.7641</strain>
    </source>
</reference>
<organism evidence="2 3">
    <name type="scientific">Amycolatopsis silviterrae</name>
    <dbReference type="NCBI Taxonomy" id="1656914"/>
    <lineage>
        <taxon>Bacteria</taxon>
        <taxon>Bacillati</taxon>
        <taxon>Actinomycetota</taxon>
        <taxon>Actinomycetes</taxon>
        <taxon>Pseudonocardiales</taxon>
        <taxon>Pseudonocardiaceae</taxon>
        <taxon>Amycolatopsis</taxon>
    </lineage>
</organism>
<dbReference type="RefSeq" id="WP_378309504.1">
    <property type="nucleotide sequence ID" value="NZ_JBHUKS010000026.1"/>
</dbReference>
<gene>
    <name evidence="2" type="ORF">ACFSVL_32255</name>
</gene>
<evidence type="ECO:0000256" key="1">
    <source>
        <dbReference type="SAM" id="MobiDB-lite"/>
    </source>
</evidence>
<keyword evidence="3" id="KW-1185">Reference proteome</keyword>
<comment type="caution">
    <text evidence="2">The sequence shown here is derived from an EMBL/GenBank/DDBJ whole genome shotgun (WGS) entry which is preliminary data.</text>
</comment>
<feature type="compositionally biased region" description="Basic and acidic residues" evidence="1">
    <location>
        <begin position="116"/>
        <end position="127"/>
    </location>
</feature>